<sequence length="79" mass="8533">MAYPPRRSTSAVDKAEALFKKATTKPVEEAPKARTSAIPVGKETVSVRLDNDVLAYFQEDGAGWQDRINAALRKAAGLS</sequence>
<organism evidence="1 2">
    <name type="scientific">Roseibium polysiphoniae</name>
    <dbReference type="NCBI Taxonomy" id="2571221"/>
    <lineage>
        <taxon>Bacteria</taxon>
        <taxon>Pseudomonadati</taxon>
        <taxon>Pseudomonadota</taxon>
        <taxon>Alphaproteobacteria</taxon>
        <taxon>Hyphomicrobiales</taxon>
        <taxon>Stappiaceae</taxon>
        <taxon>Roseibium</taxon>
    </lineage>
</organism>
<dbReference type="AlphaFoldDB" id="A0A944CDX1"/>
<gene>
    <name evidence="1" type="ORF">DYI23_15625</name>
</gene>
<dbReference type="InterPro" id="IPR025528">
    <property type="entry name" value="BrnA_antitoxin"/>
</dbReference>
<dbReference type="RefSeq" id="WP_213217050.1">
    <property type="nucleotide sequence ID" value="NZ_QTKU01000004.1"/>
</dbReference>
<evidence type="ECO:0008006" key="3">
    <source>
        <dbReference type="Google" id="ProtNLM"/>
    </source>
</evidence>
<dbReference type="Proteomes" id="UP000705379">
    <property type="component" value="Unassembled WGS sequence"/>
</dbReference>
<accession>A0A944CDX1</accession>
<dbReference type="EMBL" id="QTKU01000004">
    <property type="protein sequence ID" value="MBS8261656.1"/>
    <property type="molecule type" value="Genomic_DNA"/>
</dbReference>
<comment type="caution">
    <text evidence="1">The sequence shown here is derived from an EMBL/GenBank/DDBJ whole genome shotgun (WGS) entry which is preliminary data.</text>
</comment>
<evidence type="ECO:0000313" key="1">
    <source>
        <dbReference type="EMBL" id="MBS8261656.1"/>
    </source>
</evidence>
<name>A0A944CDX1_9HYPH</name>
<reference evidence="1" key="1">
    <citation type="submission" date="2018-08" db="EMBL/GenBank/DDBJ databases">
        <authorList>
            <person name="Jin W."/>
            <person name="Wang H."/>
            <person name="Yang Y."/>
            <person name="Li M."/>
            <person name="Liu J."/>
        </authorList>
    </citation>
    <scope>NUCLEOTIDE SEQUENCE</scope>
    <source>
        <strain evidence="1">AESS21</strain>
    </source>
</reference>
<dbReference type="Pfam" id="PF14384">
    <property type="entry name" value="BrnA_antitoxin"/>
    <property type="match status" value="1"/>
</dbReference>
<proteinExistence type="predicted"/>
<protein>
    <recommendedName>
        <fullName evidence="3">BrnA antitoxin of type II toxin-antitoxin system</fullName>
    </recommendedName>
</protein>
<reference evidence="1" key="2">
    <citation type="journal article" date="2021" name="Microorganisms">
        <title>Bacterial Dimethylsulfoniopropionate Biosynthesis in the East China Sea.</title>
        <authorList>
            <person name="Liu J."/>
            <person name="Zhang Y."/>
            <person name="Liu J."/>
            <person name="Zhong H."/>
            <person name="Williams B.T."/>
            <person name="Zheng Y."/>
            <person name="Curson A.R.J."/>
            <person name="Sun C."/>
            <person name="Sun H."/>
            <person name="Song D."/>
            <person name="Wagner Mackenzie B."/>
            <person name="Bermejo Martinez A."/>
            <person name="Todd J.D."/>
            <person name="Zhang X.H."/>
        </authorList>
    </citation>
    <scope>NUCLEOTIDE SEQUENCE</scope>
    <source>
        <strain evidence="1">AESS21</strain>
    </source>
</reference>
<evidence type="ECO:0000313" key="2">
    <source>
        <dbReference type="Proteomes" id="UP000705379"/>
    </source>
</evidence>